<feature type="transmembrane region" description="Helical" evidence="14">
    <location>
        <begin position="172"/>
        <end position="193"/>
    </location>
</feature>
<evidence type="ECO:0000313" key="16">
    <source>
        <dbReference type="EMBL" id="ABF78761.1"/>
    </source>
</evidence>
<dbReference type="InterPro" id="IPR024320">
    <property type="entry name" value="LPG_synthase_C"/>
</dbReference>
<dbReference type="PANTHER" id="PTHR34697:SF2">
    <property type="entry name" value="PHOSPHATIDYLGLYCEROL LYSYLTRANSFERASE"/>
    <property type="match status" value="1"/>
</dbReference>
<feature type="transmembrane region" description="Helical" evidence="14">
    <location>
        <begin position="319"/>
        <end position="348"/>
    </location>
</feature>
<dbReference type="PANTHER" id="PTHR34697">
    <property type="entry name" value="PHOSPHATIDYLGLYCEROL LYSYLTRANSFERASE"/>
    <property type="match status" value="1"/>
</dbReference>
<dbReference type="AlphaFoldDB" id="A0A0H2XW90"/>
<dbReference type="EMBL" id="CP000379">
    <property type="protein sequence ID" value="ABF78761.1"/>
    <property type="molecule type" value="Genomic_DNA"/>
</dbReference>
<gene>
    <name evidence="16" type="ordered locus">Bcen_3871</name>
</gene>
<keyword evidence="10 14" id="KW-0472">Membrane</keyword>
<keyword evidence="5" id="KW-1003">Cell membrane</keyword>
<evidence type="ECO:0000256" key="2">
    <source>
        <dbReference type="ARBA" id="ARBA00008627"/>
    </source>
</evidence>
<evidence type="ECO:0000256" key="10">
    <source>
        <dbReference type="ARBA" id="ARBA00023136"/>
    </source>
</evidence>
<comment type="similarity">
    <text evidence="2">Belongs to the LPG synthase family.</text>
</comment>
<evidence type="ECO:0000256" key="6">
    <source>
        <dbReference type="ARBA" id="ARBA00022679"/>
    </source>
</evidence>
<evidence type="ECO:0000256" key="11">
    <source>
        <dbReference type="ARBA" id="ARBA00023251"/>
    </source>
</evidence>
<dbReference type="HOGENOM" id="CLU_008255_7_0_4"/>
<evidence type="ECO:0000256" key="1">
    <source>
        <dbReference type="ARBA" id="ARBA00004651"/>
    </source>
</evidence>
<keyword evidence="6" id="KW-0808">Transferase</keyword>
<feature type="transmembrane region" description="Helical" evidence="14">
    <location>
        <begin position="205"/>
        <end position="230"/>
    </location>
</feature>
<comment type="subcellular location">
    <subcellularLocation>
        <location evidence="1">Cell membrane</location>
        <topology evidence="1">Multi-pass membrane protein</topology>
    </subcellularLocation>
</comment>
<evidence type="ECO:0000256" key="8">
    <source>
        <dbReference type="ARBA" id="ARBA00022989"/>
    </source>
</evidence>
<dbReference type="InterPro" id="IPR016181">
    <property type="entry name" value="Acyl_CoA_acyltransferase"/>
</dbReference>
<keyword evidence="11" id="KW-0046">Antibiotic resistance</keyword>
<feature type="transmembrane region" description="Helical" evidence="14">
    <location>
        <begin position="434"/>
        <end position="451"/>
    </location>
</feature>
<organism evidence="16">
    <name type="scientific">Burkholderia orbicola (strain AU 1054)</name>
    <dbReference type="NCBI Taxonomy" id="331271"/>
    <lineage>
        <taxon>Bacteria</taxon>
        <taxon>Pseudomonadati</taxon>
        <taxon>Pseudomonadota</taxon>
        <taxon>Betaproteobacteria</taxon>
        <taxon>Burkholderiales</taxon>
        <taxon>Burkholderiaceae</taxon>
        <taxon>Burkholderia</taxon>
        <taxon>Burkholderia cepacia complex</taxon>
        <taxon>Burkholderia orbicola</taxon>
    </lineage>
</organism>
<evidence type="ECO:0000256" key="14">
    <source>
        <dbReference type="SAM" id="Phobius"/>
    </source>
</evidence>
<accession>A0A0H2XW90</accession>
<feature type="transmembrane region" description="Helical" evidence="14">
    <location>
        <begin position="250"/>
        <end position="272"/>
    </location>
</feature>
<feature type="transmembrane region" description="Helical" evidence="14">
    <location>
        <begin position="368"/>
        <end position="394"/>
    </location>
</feature>
<keyword evidence="9" id="KW-0443">Lipid metabolism</keyword>
<dbReference type="Pfam" id="PF03706">
    <property type="entry name" value="LPG_synthase_TM"/>
    <property type="match status" value="1"/>
</dbReference>
<keyword evidence="7 14" id="KW-0812">Transmembrane</keyword>
<comment type="catalytic activity">
    <reaction evidence="13">
        <text>L-lysyl-tRNA(Lys) + a 1,2-diacyl-sn-glycero-3-phospho-(1'-sn-glycerol) = a 1,2-diacyl-sn-glycero-3-phospho-1'-(3'-O-L-lysyl)-sn-glycerol + tRNA(Lys)</text>
        <dbReference type="Rhea" id="RHEA:10668"/>
        <dbReference type="Rhea" id="RHEA-COMP:9696"/>
        <dbReference type="Rhea" id="RHEA-COMP:9697"/>
        <dbReference type="ChEBI" id="CHEBI:64716"/>
        <dbReference type="ChEBI" id="CHEBI:75792"/>
        <dbReference type="ChEBI" id="CHEBI:78442"/>
        <dbReference type="ChEBI" id="CHEBI:78529"/>
        <dbReference type="EC" id="2.3.2.3"/>
    </reaction>
</comment>
<feature type="transmembrane region" description="Helical" evidence="14">
    <location>
        <begin position="279"/>
        <end position="299"/>
    </location>
</feature>
<protein>
    <recommendedName>
        <fullName evidence="4">Phosphatidylglycerol lysyltransferase</fullName>
        <ecNumber evidence="3">2.3.2.3</ecNumber>
    </recommendedName>
    <alternativeName>
        <fullName evidence="12">Lysylphosphatidylglycerol synthase</fullName>
    </alternativeName>
</protein>
<dbReference type="InterPro" id="IPR022791">
    <property type="entry name" value="L-PG_synthase/AglD"/>
</dbReference>
<keyword evidence="8 14" id="KW-1133">Transmembrane helix</keyword>
<dbReference type="GO" id="GO:0050071">
    <property type="term" value="F:phosphatidylglycerol lysyltransferase activity"/>
    <property type="evidence" value="ECO:0007669"/>
    <property type="project" value="UniProtKB-EC"/>
</dbReference>
<evidence type="ECO:0000256" key="13">
    <source>
        <dbReference type="ARBA" id="ARBA00047540"/>
    </source>
</evidence>
<name>A0A0H2XW90_BURO1</name>
<evidence type="ECO:0000256" key="9">
    <source>
        <dbReference type="ARBA" id="ARBA00023098"/>
    </source>
</evidence>
<feature type="transmembrane region" description="Helical" evidence="14">
    <location>
        <begin position="126"/>
        <end position="152"/>
    </location>
</feature>
<dbReference type="EC" id="2.3.2.3" evidence="3"/>
<feature type="transmembrane region" description="Helical" evidence="14">
    <location>
        <begin position="534"/>
        <end position="555"/>
    </location>
</feature>
<dbReference type="NCBIfam" id="NF033480">
    <property type="entry name" value="bifunc_MprF"/>
    <property type="match status" value="1"/>
</dbReference>
<reference evidence="16" key="1">
    <citation type="submission" date="2006-05" db="EMBL/GenBank/DDBJ databases">
        <title>Complete sequence of chromosome 2 of Burkholderia cenocepacia AU 1054.</title>
        <authorList>
            <consortium name="US DOE Joint Genome Institute"/>
            <person name="Copeland A."/>
            <person name="Lucas S."/>
            <person name="Lapidus A."/>
            <person name="Barry K."/>
            <person name="Detter J.C."/>
            <person name="Glavina del Rio T."/>
            <person name="Hammon N."/>
            <person name="Israni S."/>
            <person name="Dalin E."/>
            <person name="Tice H."/>
            <person name="Pitluck S."/>
            <person name="Chain P."/>
            <person name="Malfatti S."/>
            <person name="Shin M."/>
            <person name="Vergez L."/>
            <person name="Schmutz J."/>
            <person name="Larimer F."/>
            <person name="Land M."/>
            <person name="Hauser L."/>
            <person name="Kyrpides N."/>
            <person name="Lykidis A."/>
            <person name="LiPuma J.J."/>
            <person name="Konstantinidis K."/>
            <person name="Tiedje J.M."/>
            <person name="Richardson P."/>
        </authorList>
    </citation>
    <scope>NUCLEOTIDE SEQUENCE [LARGE SCALE GENOMIC DNA]</scope>
    <source>
        <strain evidence="16">AU 1054</strain>
    </source>
</reference>
<feature type="domain" description="Phosphatidylglycerol lysyltransferase C-terminal" evidence="15">
    <location>
        <begin position="581"/>
        <end position="866"/>
    </location>
</feature>
<proteinExistence type="inferred from homology"/>
<evidence type="ECO:0000256" key="3">
    <source>
        <dbReference type="ARBA" id="ARBA00012014"/>
    </source>
</evidence>
<feature type="transmembrane region" description="Helical" evidence="14">
    <location>
        <begin position="457"/>
        <end position="474"/>
    </location>
</feature>
<feature type="transmembrane region" description="Helical" evidence="14">
    <location>
        <begin position="53"/>
        <end position="74"/>
    </location>
</feature>
<feature type="transmembrane region" description="Helical" evidence="14">
    <location>
        <begin position="494"/>
        <end position="514"/>
    </location>
</feature>
<dbReference type="GO" id="GO:0055091">
    <property type="term" value="P:phospholipid homeostasis"/>
    <property type="evidence" value="ECO:0007669"/>
    <property type="project" value="TreeGrafter"/>
</dbReference>
<dbReference type="GO" id="GO:0046677">
    <property type="term" value="P:response to antibiotic"/>
    <property type="evidence" value="ECO:0007669"/>
    <property type="project" value="UniProtKB-KW"/>
</dbReference>
<feature type="transmembrane region" description="Helical" evidence="14">
    <location>
        <begin position="406"/>
        <end position="427"/>
    </location>
</feature>
<sequence length="889" mass="96427" precursor="true">MQNNQIRRRPASPRRDTLCTTTEHVMSSRHPGSPGRAEAVIVRARALIRNERVLSPLLALGIGLLLIVVFQHLSESVDYRSVIRQLRHMSVGEWGASLAATALSYLALVARDAVGLRYVAARVPRVALWIGAIAGSALGNATGFGALTGGAVRARVYGVSGVTPAQIGRMTVFTSGTLALAMVLMTAVGMVCVPEALAAMLHVAPGVLTWTGAALLVALAALVVLCGNTARPVVTRFKWLSFDVPARRDLVAQVVYAVLDVVAAGLTLWVLLPAAPVGFPTFITVYAAALLLGMIGHTPGGIGVFEAAMVFTLGREVPAHAMVAALIAYRAIYFGVPLVLSAGLLAGFEGRALRRRLVTRQAVRVSQLAPVFLSLVTFAVGGMLVISSATPAFWHRIAILRHIVPLWVLEGSQVICSVLGVALLFVARGLLRRLDGAWWMTFALTLASLALSLAKGLAFVEAGVLGTLLVLLLVSRRRFNRHSSLLAERFTVSWFVSVAMVLMLAVWVLFFAFRDVPYTRDLWSHFSFDARAPRALRATLAAGVFVALFALWQLLRPAPGRFVKPAQQDLIDAEQIIRAQECSDAGLALMGDKSFLFSESRRAFLMYAKNGRTWAALHDPVGPREEWPALISKFIALAHAHSGRAAFYQVRANALPLYLDAGLTLMKLGEEAHIALDQFDLKGSNRSHLRYALRRGDKDALTVEVIAPGDVPAALPALRDISDGWLDSRDAREKSFSVAAFHDGYLSTQSVMLVRQADKPIAFVTFMTTDLNTEATVGVMRHLPDASPYAMEYLFTQLALHLKEAGFRKLSLGIAPFSGMGAAKMPSPFHRLGLMVWRFGGRFYNFRGLRAFKSKFEPHWEPRYLAASGSVGVFVTLADLSLLAGGRRS</sequence>
<evidence type="ECO:0000256" key="12">
    <source>
        <dbReference type="ARBA" id="ARBA00031899"/>
    </source>
</evidence>
<evidence type="ECO:0000256" key="4">
    <source>
        <dbReference type="ARBA" id="ARBA00021546"/>
    </source>
</evidence>
<evidence type="ECO:0000256" key="7">
    <source>
        <dbReference type="ARBA" id="ARBA00022692"/>
    </source>
</evidence>
<evidence type="ECO:0000256" key="5">
    <source>
        <dbReference type="ARBA" id="ARBA00022475"/>
    </source>
</evidence>
<dbReference type="SUPFAM" id="SSF55729">
    <property type="entry name" value="Acyl-CoA N-acyltransferases (Nat)"/>
    <property type="match status" value="1"/>
</dbReference>
<dbReference type="InterPro" id="IPR051211">
    <property type="entry name" value="PG_lysyltransferase"/>
</dbReference>
<evidence type="ECO:0000259" key="15">
    <source>
        <dbReference type="Pfam" id="PF09924"/>
    </source>
</evidence>
<dbReference type="Pfam" id="PF09924">
    <property type="entry name" value="LPG_synthase_C"/>
    <property type="match status" value="1"/>
</dbReference>
<dbReference type="GO" id="GO:0006629">
    <property type="term" value="P:lipid metabolic process"/>
    <property type="evidence" value="ECO:0007669"/>
    <property type="project" value="UniProtKB-KW"/>
</dbReference>
<dbReference type="GO" id="GO:0005886">
    <property type="term" value="C:plasma membrane"/>
    <property type="evidence" value="ECO:0007669"/>
    <property type="project" value="UniProtKB-SubCell"/>
</dbReference>